<dbReference type="RefSeq" id="XP_023432491.1">
    <property type="nucleotide sequence ID" value="XM_023579702.1"/>
</dbReference>
<dbReference type="Proteomes" id="UP000016800">
    <property type="component" value="Chromosome VI"/>
</dbReference>
<dbReference type="VEuPathDB" id="FungiDB:FFUJ_06383"/>
<evidence type="ECO:0000313" key="2">
    <source>
        <dbReference type="EMBL" id="CCT70412.1"/>
    </source>
</evidence>
<name>S0E9H2_GIBF5</name>
<dbReference type="InterPro" id="IPR001810">
    <property type="entry name" value="F-box_dom"/>
</dbReference>
<sequence length="484" mass="54475">MPNISPEPEALISCASHRPRHLLEAMIIIPDAEKPKTPTLAERVSSLGILDRLPPEILYMLLGRLDIQSITSFVRVSFRGNSYIESLRAYRDLVAFAPQTLMALGKTGLLNLHSVTELHAALRQERCASCVEYGAFLFLPTCERCCWECLRHNPLLRVLPSKEAKRYFGLSERHIRQLPTISVIPGNYGISRTPSPRSCRLVSVKAAKELGLMVHGSADQLSQVMMTKCKSGGLRVDGRFLQGDPVTSQNQDRLLLPSQGNIPTDKFFGMASIPFPSLSASGRLENGIIHDDGHYRLRTGRGVRYLRIPIGTFDDDTMCRPYLLITRLPELPDSPWTAMTISQDENGSLTSVISMNPLPEIRTEWHEQHVDVLTLKSTRRFRSGVHEVRYNDVPTIAKIACFEWEMRRIEREMWAYSLLEDHHNQHPNKSPIVPKFLAHLTDNGRTMGLLLEKVKGSQLAPTIWSAAKPYFAGFIVTLGWSMGT</sequence>
<evidence type="ECO:0000259" key="1">
    <source>
        <dbReference type="PROSITE" id="PS50181"/>
    </source>
</evidence>
<feature type="domain" description="F-box" evidence="1">
    <location>
        <begin position="47"/>
        <end position="93"/>
    </location>
</feature>
<dbReference type="GeneID" id="35399860"/>
<dbReference type="STRING" id="1279085.S0E9H2"/>
<dbReference type="AlphaFoldDB" id="S0E9H2"/>
<proteinExistence type="predicted"/>
<evidence type="ECO:0000313" key="3">
    <source>
        <dbReference type="Proteomes" id="UP000016800"/>
    </source>
</evidence>
<keyword evidence="3" id="KW-1185">Reference proteome</keyword>
<organism evidence="2 3">
    <name type="scientific">Gibberella fujikuroi (strain CBS 195.34 / IMI 58289 / NRRL A-6831)</name>
    <name type="common">Bakanae and foot rot disease fungus</name>
    <name type="synonym">Fusarium fujikuroi</name>
    <dbReference type="NCBI Taxonomy" id="1279085"/>
    <lineage>
        <taxon>Eukaryota</taxon>
        <taxon>Fungi</taxon>
        <taxon>Dikarya</taxon>
        <taxon>Ascomycota</taxon>
        <taxon>Pezizomycotina</taxon>
        <taxon>Sordariomycetes</taxon>
        <taxon>Hypocreomycetidae</taxon>
        <taxon>Hypocreales</taxon>
        <taxon>Nectriaceae</taxon>
        <taxon>Fusarium</taxon>
        <taxon>Fusarium fujikuroi species complex</taxon>
    </lineage>
</organism>
<gene>
    <name evidence="2" type="ORF">FFUJ_06383</name>
</gene>
<protein>
    <recommendedName>
        <fullName evidence="1">F-box domain-containing protein</fullName>
    </recommendedName>
</protein>
<reference evidence="3" key="1">
    <citation type="journal article" date="2013" name="PLoS Pathog.">
        <title>Deciphering the cryptic genome: genome-wide analyses of the rice pathogen Fusarium fujikuroi reveal complex regulation of secondary metabolism and novel metabolites.</title>
        <authorList>
            <person name="Wiemann P."/>
            <person name="Sieber C.M."/>
            <person name="von Bargen K.W."/>
            <person name="Studt L."/>
            <person name="Niehaus E.M."/>
            <person name="Espino J.J."/>
            <person name="Huss K."/>
            <person name="Michielse C.B."/>
            <person name="Albermann S."/>
            <person name="Wagner D."/>
            <person name="Bergner S.V."/>
            <person name="Connolly L.R."/>
            <person name="Fischer A."/>
            <person name="Reuter G."/>
            <person name="Kleigrewe K."/>
            <person name="Bald T."/>
            <person name="Wingfield B.D."/>
            <person name="Ophir R."/>
            <person name="Freeman S."/>
            <person name="Hippler M."/>
            <person name="Smith K.M."/>
            <person name="Brown D.W."/>
            <person name="Proctor R.H."/>
            <person name="Munsterkotter M."/>
            <person name="Freitag M."/>
            <person name="Humpf H.U."/>
            <person name="Guldener U."/>
            <person name="Tudzynski B."/>
        </authorList>
    </citation>
    <scope>NUCLEOTIDE SEQUENCE [LARGE SCALE GENOMIC DNA]</scope>
    <source>
        <strain evidence="3">CBS 195.34 / IMI 58289 / NRRL A-6831</strain>
    </source>
</reference>
<dbReference type="PROSITE" id="PS50181">
    <property type="entry name" value="FBOX"/>
    <property type="match status" value="1"/>
</dbReference>
<accession>S0E9H2</accession>
<dbReference type="EMBL" id="HF679028">
    <property type="protein sequence ID" value="CCT70412.1"/>
    <property type="molecule type" value="Genomic_DNA"/>
</dbReference>
<dbReference type="HOGENOM" id="CLU_477447_0_0_1"/>